<organism evidence="2 3">
    <name type="scientific">Canna indica</name>
    <name type="common">Indian-shot</name>
    <dbReference type="NCBI Taxonomy" id="4628"/>
    <lineage>
        <taxon>Eukaryota</taxon>
        <taxon>Viridiplantae</taxon>
        <taxon>Streptophyta</taxon>
        <taxon>Embryophyta</taxon>
        <taxon>Tracheophyta</taxon>
        <taxon>Spermatophyta</taxon>
        <taxon>Magnoliopsida</taxon>
        <taxon>Liliopsida</taxon>
        <taxon>Zingiberales</taxon>
        <taxon>Cannaceae</taxon>
        <taxon>Canna</taxon>
    </lineage>
</organism>
<sequence length="107" mass="11127">MDPFAGSREPTRDYIKVGPKVRPTSLSEPKAAPVSFPNAGPSPNPSPRIAAAAARRRPLAAVPPSDVRVFVVLLVADPCSGSTSSFDAALSCIFSVFHVPLLGFGPV</sequence>
<protein>
    <submittedName>
        <fullName evidence="2">Uncharacterized protein</fullName>
    </submittedName>
</protein>
<evidence type="ECO:0000313" key="3">
    <source>
        <dbReference type="Proteomes" id="UP001327560"/>
    </source>
</evidence>
<feature type="region of interest" description="Disordered" evidence="1">
    <location>
        <begin position="1"/>
        <end position="48"/>
    </location>
</feature>
<reference evidence="2 3" key="1">
    <citation type="submission" date="2023-10" db="EMBL/GenBank/DDBJ databases">
        <title>Chromosome-scale genome assembly provides insights into flower coloration mechanisms of Canna indica.</title>
        <authorList>
            <person name="Li C."/>
        </authorList>
    </citation>
    <scope>NUCLEOTIDE SEQUENCE [LARGE SCALE GENOMIC DNA]</scope>
    <source>
        <tissue evidence="2">Flower</tissue>
    </source>
</reference>
<evidence type="ECO:0000256" key="1">
    <source>
        <dbReference type="SAM" id="MobiDB-lite"/>
    </source>
</evidence>
<accession>A0AAQ3JWD7</accession>
<gene>
    <name evidence="2" type="ORF">Cni_G06100</name>
</gene>
<dbReference type="Proteomes" id="UP001327560">
    <property type="component" value="Chromosome 2"/>
</dbReference>
<keyword evidence="3" id="KW-1185">Reference proteome</keyword>
<dbReference type="AlphaFoldDB" id="A0AAQ3JWD7"/>
<proteinExistence type="predicted"/>
<name>A0AAQ3JWD7_9LILI</name>
<dbReference type="EMBL" id="CP136891">
    <property type="protein sequence ID" value="WOK97392.1"/>
    <property type="molecule type" value="Genomic_DNA"/>
</dbReference>
<evidence type="ECO:0000313" key="2">
    <source>
        <dbReference type="EMBL" id="WOK97392.1"/>
    </source>
</evidence>